<evidence type="ECO:0000313" key="2">
    <source>
        <dbReference type="EMBL" id="KAK1920990.1"/>
    </source>
</evidence>
<dbReference type="EMBL" id="JAODAN010000012">
    <property type="protein sequence ID" value="KAK1920990.1"/>
    <property type="molecule type" value="Genomic_DNA"/>
</dbReference>
<evidence type="ECO:0000313" key="3">
    <source>
        <dbReference type="Proteomes" id="UP001182556"/>
    </source>
</evidence>
<evidence type="ECO:0000256" key="1">
    <source>
        <dbReference type="SAM" id="MobiDB-lite"/>
    </source>
</evidence>
<comment type="caution">
    <text evidence="2">The sequence shown here is derived from an EMBL/GenBank/DDBJ whole genome shotgun (WGS) entry which is preliminary data.</text>
</comment>
<proteinExistence type="predicted"/>
<organism evidence="2 3">
    <name type="scientific">Papiliotrema laurentii</name>
    <name type="common">Cryptococcus laurentii</name>
    <dbReference type="NCBI Taxonomy" id="5418"/>
    <lineage>
        <taxon>Eukaryota</taxon>
        <taxon>Fungi</taxon>
        <taxon>Dikarya</taxon>
        <taxon>Basidiomycota</taxon>
        <taxon>Agaricomycotina</taxon>
        <taxon>Tremellomycetes</taxon>
        <taxon>Tremellales</taxon>
        <taxon>Rhynchogastremaceae</taxon>
        <taxon>Papiliotrema</taxon>
    </lineage>
</organism>
<feature type="region of interest" description="Disordered" evidence="1">
    <location>
        <begin position="1"/>
        <end position="42"/>
    </location>
</feature>
<reference evidence="2" key="1">
    <citation type="submission" date="2023-02" db="EMBL/GenBank/DDBJ databases">
        <title>Identification and recombinant expression of a fungal hydrolase from Papiliotrema laurentii that hydrolyzes apple cutin and clears colloidal polyester polyurethane.</title>
        <authorList>
            <consortium name="DOE Joint Genome Institute"/>
            <person name="Roman V.A."/>
            <person name="Bojanowski C."/>
            <person name="Crable B.R."/>
            <person name="Wagner D.N."/>
            <person name="Hung C.S."/>
            <person name="Nadeau L.J."/>
            <person name="Schratz L."/>
            <person name="Haridas S."/>
            <person name="Pangilinan J."/>
            <person name="Lipzen A."/>
            <person name="Na H."/>
            <person name="Yan M."/>
            <person name="Ng V."/>
            <person name="Grigoriev I.V."/>
            <person name="Spatafora J.W."/>
            <person name="Barlow D."/>
            <person name="Biffinger J."/>
            <person name="Kelley-Loughnane N."/>
            <person name="Varaljay V.A."/>
            <person name="Crookes-Goodson W.J."/>
        </authorList>
    </citation>
    <scope>NUCLEOTIDE SEQUENCE</scope>
    <source>
        <strain evidence="2">5307AH</strain>
    </source>
</reference>
<protein>
    <submittedName>
        <fullName evidence="2">Uncharacterized protein</fullName>
    </submittedName>
</protein>
<accession>A0AAD9CT39</accession>
<feature type="compositionally biased region" description="Low complexity" evidence="1">
    <location>
        <begin position="1"/>
        <end position="21"/>
    </location>
</feature>
<dbReference type="AlphaFoldDB" id="A0AAD9CT39"/>
<name>A0AAD9CT39_PAPLA</name>
<sequence length="551" mass="60572">MAESRQPSTGSNSTGSSSQNPLAPLVSSSANQIRNEPPGADREGVQRLLALATEIPTRPSYLADRAASMRAVIDDGEAEVKWCLEEDVPVDEEDTRLKQLSTLTAPALSTPVDGTYSSPFTALFTGDTARIHRVQRAEIIDQRVHEFFSGLASRLPLDLIEKAEKQLEWTLEKLSEHPGFEAGAGDLGVALKSPGAVTSFPPCIMSHHSRAKDGRKVPHLVSLLAFIAMGPGPLGPAIARRVNISFQELIGIDKGDSPIRAEDVPHPGVYLVSPAGGQRLGIIGMSYALGLASRTSYYHRTTWGPLGKMGRVQGASEYGTLSTLMVTTAHRPESFDEGILRKYALFWIDPDEKVFHDLPVPSGAVYAVESIAILITKSWESSTSSIVQEALHPSSTPAAGAPQTLIGLNSNSWDIDGAFVHQSPLSIQNARRLIRMLMDFEQVRYVLPLWNMAFVEDGECLCLFRDDNSSTEQNKEAARLYQEKFRTIFPPGTPISTIYRNIRMRTAIMRRALEAVDPDAKFRGYCLPRGNPVKWRSRREQNLVVWSPVDD</sequence>
<dbReference type="Proteomes" id="UP001182556">
    <property type="component" value="Unassembled WGS sequence"/>
</dbReference>
<gene>
    <name evidence="2" type="ORF">DB88DRAFT_475545</name>
</gene>
<keyword evidence="3" id="KW-1185">Reference proteome</keyword>